<organism evidence="1 2">
    <name type="scientific">Pedococcus badiiscoriae</name>
    <dbReference type="NCBI Taxonomy" id="642776"/>
    <lineage>
        <taxon>Bacteria</taxon>
        <taxon>Bacillati</taxon>
        <taxon>Actinomycetota</taxon>
        <taxon>Actinomycetes</taxon>
        <taxon>Micrococcales</taxon>
        <taxon>Intrasporangiaceae</taxon>
        <taxon>Pedococcus</taxon>
    </lineage>
</organism>
<dbReference type="Proteomes" id="UP000573599">
    <property type="component" value="Unassembled WGS sequence"/>
</dbReference>
<dbReference type="RefSeq" id="WP_179420175.1">
    <property type="nucleotide sequence ID" value="NZ_JACCAB010000001.1"/>
</dbReference>
<keyword evidence="2" id="KW-1185">Reference proteome</keyword>
<proteinExistence type="predicted"/>
<gene>
    <name evidence="1" type="ORF">BJ986_000060</name>
</gene>
<dbReference type="AlphaFoldDB" id="A0A852W971"/>
<dbReference type="EMBL" id="JACCAB010000001">
    <property type="protein sequence ID" value="NYG05573.1"/>
    <property type="molecule type" value="Genomic_DNA"/>
</dbReference>
<comment type="caution">
    <text evidence="1">The sequence shown here is derived from an EMBL/GenBank/DDBJ whole genome shotgun (WGS) entry which is preliminary data.</text>
</comment>
<sequence>MSDDRRLTVDEAYEAAYRFVWQYAEREPTSDALQLMLVSMEPTDDAYRTSDPASWEDWLNCVADTGRTTLPRFPRA</sequence>
<accession>A0A852W971</accession>
<protein>
    <submittedName>
        <fullName evidence="1">Uncharacterized protein</fullName>
    </submittedName>
</protein>
<evidence type="ECO:0000313" key="2">
    <source>
        <dbReference type="Proteomes" id="UP000573599"/>
    </source>
</evidence>
<evidence type="ECO:0000313" key="1">
    <source>
        <dbReference type="EMBL" id="NYG05573.1"/>
    </source>
</evidence>
<reference evidence="1 2" key="1">
    <citation type="submission" date="2020-07" db="EMBL/GenBank/DDBJ databases">
        <title>Sequencing the genomes of 1000 actinobacteria strains.</title>
        <authorList>
            <person name="Klenk H.-P."/>
        </authorList>
    </citation>
    <scope>NUCLEOTIDE SEQUENCE [LARGE SCALE GENOMIC DNA]</scope>
    <source>
        <strain evidence="1 2">DSM 23987</strain>
    </source>
</reference>
<name>A0A852W971_9MICO</name>